<dbReference type="EMBL" id="JAGVRK010000001">
    <property type="protein sequence ID" value="MBS2968635.1"/>
    <property type="molecule type" value="Genomic_DNA"/>
</dbReference>
<comment type="caution">
    <text evidence="4">The sequence shown here is derived from an EMBL/GenBank/DDBJ whole genome shotgun (WGS) entry which is preliminary data.</text>
</comment>
<name>A0ABS5LD16_9BACI</name>
<dbReference type="NCBIfam" id="TIGR00254">
    <property type="entry name" value="GGDEF"/>
    <property type="match status" value="1"/>
</dbReference>
<sequence length="323" mass="36769">MIKIGDITEKAPVITGDVKTQTAGTIFEEQPAAQGIVVLKNDRPIGLVMKSRYNHKLSAKYGYDLFMGRPIELIMDSKPLIVDREDSITEVSSLAMNREEQHLYDYIIVTSEGKYSGIISIRNLLIKFAEVQADLATWTNPLTGLPGNVLIEQKLNEIISTEHPFSLLYADLDHFKEYNDLFGFKRGDLLIKETANILIKYLFFKNNENAFLGHIGGDDFLAVVPHFDYEQLCKNIINEFTVVAKKYYEEEDWNRGYTVGLSRKNVYEEIPLVSLSIAVVTNQTIRFSSSEELSNAAAQTKKKCKSIHHSCYFHYSPKQKIHT</sequence>
<evidence type="ECO:0000313" key="4">
    <source>
        <dbReference type="EMBL" id="MBS2968635.1"/>
    </source>
</evidence>
<gene>
    <name evidence="4" type="ORF">J9317_07680</name>
</gene>
<keyword evidence="1" id="KW-0129">CBS domain</keyword>
<dbReference type="InterPro" id="IPR000160">
    <property type="entry name" value="GGDEF_dom"/>
</dbReference>
<dbReference type="CDD" id="cd01949">
    <property type="entry name" value="GGDEF"/>
    <property type="match status" value="1"/>
</dbReference>
<feature type="domain" description="CBS" evidence="3">
    <location>
        <begin position="75"/>
        <end position="135"/>
    </location>
</feature>
<dbReference type="CDD" id="cd04598">
    <property type="entry name" value="CBS_pair_GGDEF_EAL"/>
    <property type="match status" value="1"/>
</dbReference>
<dbReference type="RefSeq" id="WP_211557608.1">
    <property type="nucleotide sequence ID" value="NZ_JAGVRK010000001.1"/>
</dbReference>
<keyword evidence="5" id="KW-1185">Reference proteome</keyword>
<dbReference type="InterPro" id="IPR043128">
    <property type="entry name" value="Rev_trsase/Diguanyl_cyclase"/>
</dbReference>
<dbReference type="PANTHER" id="PTHR45138:SF25">
    <property type="entry name" value="GGDEF DOMAIN PROTEIN"/>
    <property type="match status" value="1"/>
</dbReference>
<dbReference type="Gene3D" id="3.30.70.270">
    <property type="match status" value="1"/>
</dbReference>
<dbReference type="Gene3D" id="3.10.580.10">
    <property type="entry name" value="CBS-domain"/>
    <property type="match status" value="1"/>
</dbReference>
<feature type="domain" description="GGDEF" evidence="2">
    <location>
        <begin position="163"/>
        <end position="317"/>
    </location>
</feature>
<dbReference type="InterPro" id="IPR050469">
    <property type="entry name" value="Diguanylate_Cyclase"/>
</dbReference>
<dbReference type="InterPro" id="IPR000644">
    <property type="entry name" value="CBS_dom"/>
</dbReference>
<dbReference type="SUPFAM" id="SSF54631">
    <property type="entry name" value="CBS-domain pair"/>
    <property type="match status" value="1"/>
</dbReference>
<dbReference type="Pfam" id="PF00990">
    <property type="entry name" value="GGDEF"/>
    <property type="match status" value="1"/>
</dbReference>
<reference evidence="4 5" key="1">
    <citation type="submission" date="2021-04" db="EMBL/GenBank/DDBJ databases">
        <title>Metabacillus sp. strain KIGAM252 whole genome sequence.</title>
        <authorList>
            <person name="Seo M.-J."/>
            <person name="Cho E.-S."/>
            <person name="Hwang C.Y."/>
            <person name="Yoon D.J."/>
        </authorList>
    </citation>
    <scope>NUCLEOTIDE SEQUENCE [LARGE SCALE GENOMIC DNA]</scope>
    <source>
        <strain evidence="4 5">KIGAM252</strain>
    </source>
</reference>
<protein>
    <submittedName>
        <fullName evidence="4">GGDEF domain-containing protein</fullName>
    </submittedName>
</protein>
<dbReference type="PANTHER" id="PTHR45138">
    <property type="entry name" value="REGULATORY COMPONENTS OF SENSORY TRANSDUCTION SYSTEM"/>
    <property type="match status" value="1"/>
</dbReference>
<dbReference type="InterPro" id="IPR046342">
    <property type="entry name" value="CBS_dom_sf"/>
</dbReference>
<evidence type="ECO:0000256" key="1">
    <source>
        <dbReference type="PROSITE-ProRule" id="PRU00703"/>
    </source>
</evidence>
<evidence type="ECO:0000259" key="3">
    <source>
        <dbReference type="PROSITE" id="PS51371"/>
    </source>
</evidence>
<evidence type="ECO:0000313" key="5">
    <source>
        <dbReference type="Proteomes" id="UP000682403"/>
    </source>
</evidence>
<dbReference type="SMART" id="SM00267">
    <property type="entry name" value="GGDEF"/>
    <property type="match status" value="1"/>
</dbReference>
<dbReference type="PROSITE" id="PS50887">
    <property type="entry name" value="GGDEF"/>
    <property type="match status" value="1"/>
</dbReference>
<dbReference type="Pfam" id="PF00571">
    <property type="entry name" value="CBS"/>
    <property type="match status" value="1"/>
</dbReference>
<dbReference type="Proteomes" id="UP000682403">
    <property type="component" value="Unassembled WGS sequence"/>
</dbReference>
<dbReference type="InterPro" id="IPR029787">
    <property type="entry name" value="Nucleotide_cyclase"/>
</dbReference>
<dbReference type="PROSITE" id="PS51371">
    <property type="entry name" value="CBS"/>
    <property type="match status" value="1"/>
</dbReference>
<evidence type="ECO:0000259" key="2">
    <source>
        <dbReference type="PROSITE" id="PS50887"/>
    </source>
</evidence>
<organism evidence="4 5">
    <name type="scientific">Metabacillus flavus</name>
    <dbReference type="NCBI Taxonomy" id="2823519"/>
    <lineage>
        <taxon>Bacteria</taxon>
        <taxon>Bacillati</taxon>
        <taxon>Bacillota</taxon>
        <taxon>Bacilli</taxon>
        <taxon>Bacillales</taxon>
        <taxon>Bacillaceae</taxon>
        <taxon>Metabacillus</taxon>
    </lineage>
</organism>
<proteinExistence type="predicted"/>
<accession>A0ABS5LD16</accession>
<dbReference type="SUPFAM" id="SSF55073">
    <property type="entry name" value="Nucleotide cyclase"/>
    <property type="match status" value="1"/>
</dbReference>